<reference evidence="8 9" key="1">
    <citation type="journal article" date="2007" name="Nature">
        <title>Evolution of genes and genomes on the Drosophila phylogeny.</title>
        <authorList>
            <consortium name="Drosophila 12 Genomes Consortium"/>
            <person name="Clark A.G."/>
            <person name="Eisen M.B."/>
            <person name="Smith D.R."/>
            <person name="Bergman C.M."/>
            <person name="Oliver B."/>
            <person name="Markow T.A."/>
            <person name="Kaufman T.C."/>
            <person name="Kellis M."/>
            <person name="Gelbart W."/>
            <person name="Iyer V.N."/>
            <person name="Pollard D.A."/>
            <person name="Sackton T.B."/>
            <person name="Larracuente A.M."/>
            <person name="Singh N.D."/>
            <person name="Abad J.P."/>
            <person name="Abt D.N."/>
            <person name="Adryan B."/>
            <person name="Aguade M."/>
            <person name="Akashi H."/>
            <person name="Anderson W.W."/>
            <person name="Aquadro C.F."/>
            <person name="Ardell D.H."/>
            <person name="Arguello R."/>
            <person name="Artieri C.G."/>
            <person name="Barbash D.A."/>
            <person name="Barker D."/>
            <person name="Barsanti P."/>
            <person name="Batterham P."/>
            <person name="Batzoglou S."/>
            <person name="Begun D."/>
            <person name="Bhutkar A."/>
            <person name="Blanco E."/>
            <person name="Bosak S.A."/>
            <person name="Bradley R.K."/>
            <person name="Brand A.D."/>
            <person name="Brent M.R."/>
            <person name="Brooks A.N."/>
            <person name="Brown R.H."/>
            <person name="Butlin R.K."/>
            <person name="Caggese C."/>
            <person name="Calvi B.R."/>
            <person name="Bernardo de Carvalho A."/>
            <person name="Caspi A."/>
            <person name="Castrezana S."/>
            <person name="Celniker S.E."/>
            <person name="Chang J.L."/>
            <person name="Chapple C."/>
            <person name="Chatterji S."/>
            <person name="Chinwalla A."/>
            <person name="Civetta A."/>
            <person name="Clifton S.W."/>
            <person name="Comeron J.M."/>
            <person name="Costello J.C."/>
            <person name="Coyne J.A."/>
            <person name="Daub J."/>
            <person name="David R.G."/>
            <person name="Delcher A.L."/>
            <person name="Delehaunty K."/>
            <person name="Do C.B."/>
            <person name="Ebling H."/>
            <person name="Edwards K."/>
            <person name="Eickbush T."/>
            <person name="Evans J.D."/>
            <person name="Filipski A."/>
            <person name="Findeiss S."/>
            <person name="Freyhult E."/>
            <person name="Fulton L."/>
            <person name="Fulton R."/>
            <person name="Garcia A.C."/>
            <person name="Gardiner A."/>
            <person name="Garfield D.A."/>
            <person name="Garvin B.E."/>
            <person name="Gibson G."/>
            <person name="Gilbert D."/>
            <person name="Gnerre S."/>
            <person name="Godfrey J."/>
            <person name="Good R."/>
            <person name="Gotea V."/>
            <person name="Gravely B."/>
            <person name="Greenberg A.J."/>
            <person name="Griffiths-Jones S."/>
            <person name="Gross S."/>
            <person name="Guigo R."/>
            <person name="Gustafson E.A."/>
            <person name="Haerty W."/>
            <person name="Hahn M.W."/>
            <person name="Halligan D.L."/>
            <person name="Halpern A.L."/>
            <person name="Halter G.M."/>
            <person name="Han M.V."/>
            <person name="Heger A."/>
            <person name="Hillier L."/>
            <person name="Hinrichs A.S."/>
            <person name="Holmes I."/>
            <person name="Hoskins R.A."/>
            <person name="Hubisz M.J."/>
            <person name="Hultmark D."/>
            <person name="Huntley M.A."/>
            <person name="Jaffe D.B."/>
            <person name="Jagadeeshan S."/>
            <person name="Jeck W.R."/>
            <person name="Johnson J."/>
            <person name="Jones C.D."/>
            <person name="Jordan W.C."/>
            <person name="Karpen G.H."/>
            <person name="Kataoka E."/>
            <person name="Keightley P.D."/>
            <person name="Kheradpour P."/>
            <person name="Kirkness E.F."/>
            <person name="Koerich L.B."/>
            <person name="Kristiansen K."/>
            <person name="Kudrna D."/>
            <person name="Kulathinal R.J."/>
            <person name="Kumar S."/>
            <person name="Kwok R."/>
            <person name="Lander E."/>
            <person name="Langley C.H."/>
            <person name="Lapoint R."/>
            <person name="Lazzaro B.P."/>
            <person name="Lee S.J."/>
            <person name="Levesque L."/>
            <person name="Li R."/>
            <person name="Lin C.F."/>
            <person name="Lin M.F."/>
            <person name="Lindblad-Toh K."/>
            <person name="Llopart A."/>
            <person name="Long M."/>
            <person name="Low L."/>
            <person name="Lozovsky E."/>
            <person name="Lu J."/>
            <person name="Luo M."/>
            <person name="Machado C.A."/>
            <person name="Makalowski W."/>
            <person name="Marzo M."/>
            <person name="Matsuda M."/>
            <person name="Matzkin L."/>
            <person name="McAllister B."/>
            <person name="McBride C.S."/>
            <person name="McKernan B."/>
            <person name="McKernan K."/>
            <person name="Mendez-Lago M."/>
            <person name="Minx P."/>
            <person name="Mollenhauer M.U."/>
            <person name="Montooth K."/>
            <person name="Mount S.M."/>
            <person name="Mu X."/>
            <person name="Myers E."/>
            <person name="Negre B."/>
            <person name="Newfeld S."/>
            <person name="Nielsen R."/>
            <person name="Noor M.A."/>
            <person name="O'Grady P."/>
            <person name="Pachter L."/>
            <person name="Papaceit M."/>
            <person name="Parisi M.J."/>
            <person name="Parisi M."/>
            <person name="Parts L."/>
            <person name="Pedersen J.S."/>
            <person name="Pesole G."/>
            <person name="Phillippy A.M."/>
            <person name="Ponting C.P."/>
            <person name="Pop M."/>
            <person name="Porcelli D."/>
            <person name="Powell J.R."/>
            <person name="Prohaska S."/>
            <person name="Pruitt K."/>
            <person name="Puig M."/>
            <person name="Quesneville H."/>
            <person name="Ram K.R."/>
            <person name="Rand D."/>
            <person name="Rasmussen M.D."/>
            <person name="Reed L.K."/>
            <person name="Reenan R."/>
            <person name="Reily A."/>
            <person name="Remington K.A."/>
            <person name="Rieger T.T."/>
            <person name="Ritchie M.G."/>
            <person name="Robin C."/>
            <person name="Rogers Y.H."/>
            <person name="Rohde C."/>
            <person name="Rozas J."/>
            <person name="Rubenfield M.J."/>
            <person name="Ruiz A."/>
            <person name="Russo S."/>
            <person name="Salzberg S.L."/>
            <person name="Sanchez-Gracia A."/>
            <person name="Saranga D.J."/>
            <person name="Sato H."/>
            <person name="Schaeffer S.W."/>
            <person name="Schatz M.C."/>
            <person name="Schlenke T."/>
            <person name="Schwartz R."/>
            <person name="Segarra C."/>
            <person name="Singh R.S."/>
            <person name="Sirot L."/>
            <person name="Sirota M."/>
            <person name="Sisneros N.B."/>
            <person name="Smith C.D."/>
            <person name="Smith T.F."/>
            <person name="Spieth J."/>
            <person name="Stage D.E."/>
            <person name="Stark A."/>
            <person name="Stephan W."/>
            <person name="Strausberg R.L."/>
            <person name="Strempel S."/>
            <person name="Sturgill D."/>
            <person name="Sutton G."/>
            <person name="Sutton G.G."/>
            <person name="Tao W."/>
            <person name="Teichmann S."/>
            <person name="Tobari Y.N."/>
            <person name="Tomimura Y."/>
            <person name="Tsolas J.M."/>
            <person name="Valente V.L."/>
            <person name="Venter E."/>
            <person name="Venter J.C."/>
            <person name="Vicario S."/>
            <person name="Vieira F.G."/>
            <person name="Vilella A.J."/>
            <person name="Villasante A."/>
            <person name="Walenz B."/>
            <person name="Wang J."/>
            <person name="Wasserman M."/>
            <person name="Watts T."/>
            <person name="Wilson D."/>
            <person name="Wilson R.K."/>
            <person name="Wing R.A."/>
            <person name="Wolfner M.F."/>
            <person name="Wong A."/>
            <person name="Wong G.K."/>
            <person name="Wu C.I."/>
            <person name="Wu G."/>
            <person name="Yamamoto D."/>
            <person name="Yang H.P."/>
            <person name="Yang S.P."/>
            <person name="Yorke J.A."/>
            <person name="Yoshida K."/>
            <person name="Zdobnov E."/>
            <person name="Zhang P."/>
            <person name="Zhang Y."/>
            <person name="Zimin A.V."/>
            <person name="Baldwin J."/>
            <person name="Abdouelleil A."/>
            <person name="Abdulkadir J."/>
            <person name="Abebe A."/>
            <person name="Abera B."/>
            <person name="Abreu J."/>
            <person name="Acer S.C."/>
            <person name="Aftuck L."/>
            <person name="Alexander A."/>
            <person name="An P."/>
            <person name="Anderson E."/>
            <person name="Anderson S."/>
            <person name="Arachi H."/>
            <person name="Azer M."/>
            <person name="Bachantsang P."/>
            <person name="Barry A."/>
            <person name="Bayul T."/>
            <person name="Berlin A."/>
            <person name="Bessette D."/>
            <person name="Bloom T."/>
            <person name="Blye J."/>
            <person name="Boguslavskiy L."/>
            <person name="Bonnet C."/>
            <person name="Boukhgalter B."/>
            <person name="Bourzgui I."/>
            <person name="Brown A."/>
            <person name="Cahill P."/>
            <person name="Channer S."/>
            <person name="Cheshatsang Y."/>
            <person name="Chuda L."/>
            <person name="Citroen M."/>
            <person name="Collymore A."/>
            <person name="Cooke P."/>
            <person name="Costello M."/>
            <person name="D'Aco K."/>
            <person name="Daza R."/>
            <person name="De Haan G."/>
            <person name="DeGray S."/>
            <person name="DeMaso C."/>
            <person name="Dhargay N."/>
            <person name="Dooley K."/>
            <person name="Dooley E."/>
            <person name="Doricent M."/>
            <person name="Dorje P."/>
            <person name="Dorjee K."/>
            <person name="Dupes A."/>
            <person name="Elong R."/>
            <person name="Falk J."/>
            <person name="Farina A."/>
            <person name="Faro S."/>
            <person name="Ferguson D."/>
            <person name="Fisher S."/>
            <person name="Foley C.D."/>
            <person name="Franke A."/>
            <person name="Friedrich D."/>
            <person name="Gadbois L."/>
            <person name="Gearin G."/>
            <person name="Gearin C.R."/>
            <person name="Giannoukos G."/>
            <person name="Goode T."/>
            <person name="Graham J."/>
            <person name="Grandbois E."/>
            <person name="Grewal S."/>
            <person name="Gyaltsen K."/>
            <person name="Hafez N."/>
            <person name="Hagos B."/>
            <person name="Hall J."/>
            <person name="Henson C."/>
            <person name="Hollinger A."/>
            <person name="Honan T."/>
            <person name="Huard M.D."/>
            <person name="Hughes L."/>
            <person name="Hurhula B."/>
            <person name="Husby M.E."/>
            <person name="Kamat A."/>
            <person name="Kanga B."/>
            <person name="Kashin S."/>
            <person name="Khazanovich D."/>
            <person name="Kisner P."/>
            <person name="Lance K."/>
            <person name="Lara M."/>
            <person name="Lee W."/>
            <person name="Lennon N."/>
            <person name="Letendre F."/>
            <person name="LeVine R."/>
            <person name="Lipovsky A."/>
            <person name="Liu X."/>
            <person name="Liu J."/>
            <person name="Liu S."/>
            <person name="Lokyitsang T."/>
            <person name="Lokyitsang Y."/>
            <person name="Lubonja R."/>
            <person name="Lui A."/>
            <person name="MacDonald P."/>
            <person name="Magnisalis V."/>
            <person name="Maru K."/>
            <person name="Matthews C."/>
            <person name="McCusker W."/>
            <person name="McDonough S."/>
            <person name="Mehta T."/>
            <person name="Meldrim J."/>
            <person name="Meneus L."/>
            <person name="Mihai O."/>
            <person name="Mihalev A."/>
            <person name="Mihova T."/>
            <person name="Mittelman R."/>
            <person name="Mlenga V."/>
            <person name="Montmayeur A."/>
            <person name="Mulrain L."/>
            <person name="Navidi A."/>
            <person name="Naylor J."/>
            <person name="Negash T."/>
            <person name="Nguyen T."/>
            <person name="Nguyen N."/>
            <person name="Nicol R."/>
            <person name="Norbu C."/>
            <person name="Norbu N."/>
            <person name="Novod N."/>
            <person name="O'Neill B."/>
            <person name="Osman S."/>
            <person name="Markiewicz E."/>
            <person name="Oyono O.L."/>
            <person name="Patti C."/>
            <person name="Phunkhang P."/>
            <person name="Pierre F."/>
            <person name="Priest M."/>
            <person name="Raghuraman S."/>
            <person name="Rege F."/>
            <person name="Reyes R."/>
            <person name="Rise C."/>
            <person name="Rogov P."/>
            <person name="Ross K."/>
            <person name="Ryan E."/>
            <person name="Settipalli S."/>
            <person name="Shea T."/>
            <person name="Sherpa N."/>
            <person name="Shi L."/>
            <person name="Shih D."/>
            <person name="Sparrow T."/>
            <person name="Spaulding J."/>
            <person name="Stalker J."/>
            <person name="Stange-Thomann N."/>
            <person name="Stavropoulos S."/>
            <person name="Stone C."/>
            <person name="Strader C."/>
            <person name="Tesfaye S."/>
            <person name="Thomson T."/>
            <person name="Thoulutsang Y."/>
            <person name="Thoulutsang D."/>
            <person name="Topham K."/>
            <person name="Topping I."/>
            <person name="Tsamla T."/>
            <person name="Vassiliev H."/>
            <person name="Vo A."/>
            <person name="Wangchuk T."/>
            <person name="Wangdi T."/>
            <person name="Weiand M."/>
            <person name="Wilkinson J."/>
            <person name="Wilson A."/>
            <person name="Yadav S."/>
            <person name="Young G."/>
            <person name="Yu Q."/>
            <person name="Zembek L."/>
            <person name="Zhong D."/>
            <person name="Zimmer A."/>
            <person name="Zwirko Z."/>
            <person name="Jaffe D.B."/>
            <person name="Alvarez P."/>
            <person name="Brockman W."/>
            <person name="Butler J."/>
            <person name="Chin C."/>
            <person name="Gnerre S."/>
            <person name="Grabherr M."/>
            <person name="Kleber M."/>
            <person name="Mauceli E."/>
            <person name="MacCallum I."/>
        </authorList>
    </citation>
    <scope>NUCLEOTIDE SEQUENCE [LARGE SCALE GENOMIC DNA]</scope>
    <source>
        <strain evidence="9">Tucson 14024-0371.13</strain>
    </source>
</reference>
<feature type="region of interest" description="Disordered" evidence="6">
    <location>
        <begin position="167"/>
        <end position="187"/>
    </location>
</feature>
<evidence type="ECO:0000256" key="6">
    <source>
        <dbReference type="SAM" id="MobiDB-lite"/>
    </source>
</evidence>
<organism evidence="8 9">
    <name type="scientific">Drosophila ananassae</name>
    <name type="common">Fruit fly</name>
    <dbReference type="NCBI Taxonomy" id="7217"/>
    <lineage>
        <taxon>Eukaryota</taxon>
        <taxon>Metazoa</taxon>
        <taxon>Ecdysozoa</taxon>
        <taxon>Arthropoda</taxon>
        <taxon>Hexapoda</taxon>
        <taxon>Insecta</taxon>
        <taxon>Pterygota</taxon>
        <taxon>Neoptera</taxon>
        <taxon>Endopterygota</taxon>
        <taxon>Diptera</taxon>
        <taxon>Brachycera</taxon>
        <taxon>Muscomorpha</taxon>
        <taxon>Ephydroidea</taxon>
        <taxon>Drosophilidae</taxon>
        <taxon>Drosophila</taxon>
        <taxon>Sophophora</taxon>
    </lineage>
</organism>
<evidence type="ECO:0000313" key="9">
    <source>
        <dbReference type="Proteomes" id="UP000007801"/>
    </source>
</evidence>
<feature type="compositionally biased region" description="Basic and acidic residues" evidence="6">
    <location>
        <begin position="176"/>
        <end position="187"/>
    </location>
</feature>
<dbReference type="InParanoid" id="B3M5U3"/>
<keyword evidence="9" id="KW-1185">Reference proteome</keyword>
<evidence type="ECO:0000259" key="7">
    <source>
        <dbReference type="Pfam" id="PF01778"/>
    </source>
</evidence>
<dbReference type="AlphaFoldDB" id="B3M5U3"/>
<dbReference type="InterPro" id="IPR002672">
    <property type="entry name" value="Ribosomal_eL28"/>
</dbReference>
<dbReference type="GO" id="GO:0022626">
    <property type="term" value="C:cytosolic ribosome"/>
    <property type="evidence" value="ECO:0007669"/>
    <property type="project" value="EnsemblMetazoa"/>
</dbReference>
<evidence type="ECO:0000256" key="5">
    <source>
        <dbReference type="ARBA" id="ARBA00035330"/>
    </source>
</evidence>
<evidence type="ECO:0000256" key="4">
    <source>
        <dbReference type="ARBA" id="ARBA00035223"/>
    </source>
</evidence>
<dbReference type="Pfam" id="PF01778">
    <property type="entry name" value="Ribosomal_L28e"/>
    <property type="match status" value="1"/>
</dbReference>
<dbReference type="eggNOG" id="KOG3412">
    <property type="taxonomic scope" value="Eukaryota"/>
</dbReference>
<dbReference type="HOGENOM" id="CLU_106801_1_0_1"/>
<comment type="similarity">
    <text evidence="1">Belongs to the eukaryotic ribosomal protein eL28 family.</text>
</comment>
<evidence type="ECO:0000256" key="2">
    <source>
        <dbReference type="ARBA" id="ARBA00022980"/>
    </source>
</evidence>
<dbReference type="CTD" id="6158"/>
<dbReference type="FunFam" id="3.30.390.110:FF:000002">
    <property type="entry name" value="60S ribosomal protein L28"/>
    <property type="match status" value="1"/>
</dbReference>
<protein>
    <recommendedName>
        <fullName evidence="4">Large ribosomal subunit protein eL28</fullName>
    </recommendedName>
    <alternativeName>
        <fullName evidence="5">60S ribosomal protein L28</fullName>
    </alternativeName>
</protein>
<sequence>MPTYLAIGAHRKYNPVRQSQPTSLSAAAAIFLSCLSFNEKRREMATSSHLNWLIIRNNNAFLLKKRDVKKPFSTEPNNLASVSSYRYSGIVHKKTLGVVPTADKKGFTAVLKKGKYAQRPAKNTVRVEFKAGPRRSLKKLKNLLIGSKYRKDLTQAALRRASAVLRSQKPAPIKGKKAELAKGKKPE</sequence>
<accession>B3M5U3</accession>
<dbReference type="GO" id="GO:0006412">
    <property type="term" value="P:translation"/>
    <property type="evidence" value="ECO:0007669"/>
    <property type="project" value="InterPro"/>
</dbReference>
<dbReference type="KEGG" id="dan:6507012"/>
<feature type="domain" description="Ribosomal eL28/Mak16" evidence="7">
    <location>
        <begin position="50"/>
        <end position="167"/>
    </location>
</feature>
<dbReference type="Proteomes" id="UP000007801">
    <property type="component" value="Unassembled WGS sequence"/>
</dbReference>
<gene>
    <name evidence="8" type="primary">Dana\GF24379</name>
    <name evidence="8" type="synonym">dana_GLEANR_9105</name>
    <name evidence="8" type="ORF">GF24379</name>
</gene>
<evidence type="ECO:0000256" key="1">
    <source>
        <dbReference type="ARBA" id="ARBA00007926"/>
    </source>
</evidence>
<dbReference type="GeneID" id="6507012"/>
<dbReference type="GO" id="GO:1990904">
    <property type="term" value="C:ribonucleoprotein complex"/>
    <property type="evidence" value="ECO:0007669"/>
    <property type="project" value="UniProtKB-KW"/>
</dbReference>
<dbReference type="STRING" id="7217.B3M5U3"/>
<name>B3M5U3_DROAN</name>
<evidence type="ECO:0000256" key="3">
    <source>
        <dbReference type="ARBA" id="ARBA00023274"/>
    </source>
</evidence>
<dbReference type="InterPro" id="IPR029004">
    <property type="entry name" value="Ribosomal_eL28/Mak16"/>
</dbReference>
<dbReference type="FunCoup" id="B3M5U3">
    <property type="interactions" value="1301"/>
</dbReference>
<dbReference type="OrthoDB" id="338850at2759"/>
<keyword evidence="3" id="KW-0687">Ribonucleoprotein</keyword>
<dbReference type="GO" id="GO:0003735">
    <property type="term" value="F:structural constituent of ribosome"/>
    <property type="evidence" value="ECO:0007669"/>
    <property type="project" value="EnsemblMetazoa"/>
</dbReference>
<evidence type="ECO:0000313" key="8">
    <source>
        <dbReference type="EMBL" id="EDV39633.2"/>
    </source>
</evidence>
<dbReference type="EMBL" id="CH902618">
    <property type="protein sequence ID" value="EDV39633.2"/>
    <property type="molecule type" value="Genomic_DNA"/>
</dbReference>
<dbReference type="Gene3D" id="3.30.390.110">
    <property type="match status" value="1"/>
</dbReference>
<dbReference type="PANTHER" id="PTHR10544">
    <property type="entry name" value="60S RIBOSOMAL PROTEIN L28"/>
    <property type="match status" value="1"/>
</dbReference>
<keyword evidence="2" id="KW-0689">Ribosomal protein</keyword>
<proteinExistence type="inferred from homology"/>